<reference evidence="2 3" key="1">
    <citation type="submission" date="2017-10" db="EMBL/GenBank/DDBJ databases">
        <title>Genomics of the genus Arcobacter.</title>
        <authorList>
            <person name="Perez-Cataluna A."/>
            <person name="Figueras M.J."/>
        </authorList>
    </citation>
    <scope>NUCLEOTIDE SEQUENCE [LARGE SCALE GENOMIC DNA]</scope>
    <source>
        <strain evidence="2 3">CECT 9230</strain>
    </source>
</reference>
<dbReference type="Proteomes" id="UP000252669">
    <property type="component" value="Unassembled WGS sequence"/>
</dbReference>
<feature type="transmembrane region" description="Helical" evidence="1">
    <location>
        <begin position="42"/>
        <end position="61"/>
    </location>
</feature>
<feature type="transmembrane region" description="Helical" evidence="1">
    <location>
        <begin position="9"/>
        <end position="30"/>
    </location>
</feature>
<dbReference type="EMBL" id="PDKB01000004">
    <property type="protein sequence ID" value="RBQ29575.1"/>
    <property type="molecule type" value="Genomic_DNA"/>
</dbReference>
<evidence type="ECO:0000256" key="1">
    <source>
        <dbReference type="SAM" id="Phobius"/>
    </source>
</evidence>
<name>A0A366MTK2_9BACT</name>
<proteinExistence type="predicted"/>
<keyword evidence="1" id="KW-0472">Membrane</keyword>
<comment type="caution">
    <text evidence="2">The sequence shown here is derived from an EMBL/GenBank/DDBJ whole genome shotgun (WGS) entry which is preliminary data.</text>
</comment>
<sequence>MIDKKYEKYLFAIIMGTVMSFIMSFIITFINLGFIDGFFTKWIEAFFKAAVCAIPIIFIVAPNVRKIVSKIVSD</sequence>
<accession>A0A366MTK2</accession>
<dbReference type="InterPro" id="IPR021529">
    <property type="entry name" value="DUF2798"/>
</dbReference>
<evidence type="ECO:0000313" key="3">
    <source>
        <dbReference type="Proteomes" id="UP000252669"/>
    </source>
</evidence>
<dbReference type="OrthoDB" id="8481133at2"/>
<dbReference type="Pfam" id="PF11391">
    <property type="entry name" value="DUF2798"/>
    <property type="match status" value="1"/>
</dbReference>
<evidence type="ECO:0000313" key="2">
    <source>
        <dbReference type="EMBL" id="RBQ29575.1"/>
    </source>
</evidence>
<protein>
    <recommendedName>
        <fullName evidence="4">DUF2798 domain-containing membrane protein</fullName>
    </recommendedName>
</protein>
<keyword evidence="1" id="KW-1133">Transmembrane helix</keyword>
<dbReference type="RefSeq" id="WP_113893240.1">
    <property type="nucleotide sequence ID" value="NZ_JANJGA010000007.1"/>
</dbReference>
<keyword evidence="3" id="KW-1185">Reference proteome</keyword>
<organism evidence="2 3">
    <name type="scientific">Aliarcobacter vitoriensis</name>
    <dbReference type="NCBI Taxonomy" id="2011099"/>
    <lineage>
        <taxon>Bacteria</taxon>
        <taxon>Pseudomonadati</taxon>
        <taxon>Campylobacterota</taxon>
        <taxon>Epsilonproteobacteria</taxon>
        <taxon>Campylobacterales</taxon>
        <taxon>Arcobacteraceae</taxon>
        <taxon>Aliarcobacter</taxon>
    </lineage>
</organism>
<evidence type="ECO:0008006" key="4">
    <source>
        <dbReference type="Google" id="ProtNLM"/>
    </source>
</evidence>
<keyword evidence="1" id="KW-0812">Transmembrane</keyword>
<gene>
    <name evidence="2" type="ORF">CRU91_02940</name>
</gene>
<dbReference type="AlphaFoldDB" id="A0A366MTK2"/>